<gene>
    <name evidence="5" type="ORF">J437_LFUL007014</name>
</gene>
<comment type="caution">
    <text evidence="5">The sequence shown here is derived from an EMBL/GenBank/DDBJ whole genome shotgun (WGS) entry which is preliminary data.</text>
</comment>
<feature type="domain" description="Cwf19-like protein C-terminal" evidence="3">
    <location>
        <begin position="415"/>
        <end position="504"/>
    </location>
</feature>
<dbReference type="EMBL" id="KZ308366">
    <property type="protein sequence ID" value="KAG8228296.1"/>
    <property type="molecule type" value="Genomic_DNA"/>
</dbReference>
<dbReference type="GO" id="GO:0061632">
    <property type="term" value="F:RNA lariat debranching enzyme activator activity"/>
    <property type="evidence" value="ECO:0007669"/>
    <property type="project" value="TreeGrafter"/>
</dbReference>
<evidence type="ECO:0000256" key="2">
    <source>
        <dbReference type="SAM" id="MobiDB-lite"/>
    </source>
</evidence>
<evidence type="ECO:0008006" key="7">
    <source>
        <dbReference type="Google" id="ProtNLM"/>
    </source>
</evidence>
<dbReference type="PANTHER" id="PTHR12072">
    <property type="entry name" value="CWF19, CELL CYCLE CONTROL PROTEIN"/>
    <property type="match status" value="1"/>
</dbReference>
<evidence type="ECO:0000256" key="1">
    <source>
        <dbReference type="ARBA" id="ARBA00006795"/>
    </source>
</evidence>
<comment type="similarity">
    <text evidence="1">Belongs to the CWF19 family.</text>
</comment>
<evidence type="ECO:0000313" key="5">
    <source>
        <dbReference type="EMBL" id="KAG8228296.1"/>
    </source>
</evidence>
<dbReference type="GO" id="GO:0000398">
    <property type="term" value="P:mRNA splicing, via spliceosome"/>
    <property type="evidence" value="ECO:0007669"/>
    <property type="project" value="TreeGrafter"/>
</dbReference>
<organism evidence="5 6">
    <name type="scientific">Ladona fulva</name>
    <name type="common">Scarce chaser dragonfly</name>
    <name type="synonym">Libellula fulva</name>
    <dbReference type="NCBI Taxonomy" id="123851"/>
    <lineage>
        <taxon>Eukaryota</taxon>
        <taxon>Metazoa</taxon>
        <taxon>Ecdysozoa</taxon>
        <taxon>Arthropoda</taxon>
        <taxon>Hexapoda</taxon>
        <taxon>Insecta</taxon>
        <taxon>Pterygota</taxon>
        <taxon>Palaeoptera</taxon>
        <taxon>Odonata</taxon>
        <taxon>Epiprocta</taxon>
        <taxon>Anisoptera</taxon>
        <taxon>Libelluloidea</taxon>
        <taxon>Libellulidae</taxon>
        <taxon>Ladona</taxon>
    </lineage>
</organism>
<dbReference type="CDD" id="cd07380">
    <property type="entry name" value="MPP_CWF19_N"/>
    <property type="match status" value="1"/>
</dbReference>
<protein>
    <recommendedName>
        <fullName evidence="7">CWF19-like protein 1</fullName>
    </recommendedName>
</protein>
<proteinExistence type="inferred from homology"/>
<dbReference type="OrthoDB" id="444325at2759"/>
<sequence>MAEKLKILVCGDVDGKFSTLFSRVNSINKKSGPFDFLLCVGNFFGRSNEEWASLKNGDMKVPVPTYVLGPNDPRHVQYYSDIDGCELCPNINYLGKRGLYRTSSGLRMAYVSGSESSAAGSRHSNSGESSSDRPEYFVEADVTAVRDECIRSASGSFRGIDLLLTSQWPSGILSGLKTLQLRDEPKGSPLISWLAAQVKPRYHFCAMDGIHCERPPYRNYLPDDGDTSELGDGHSTRFISLAKVGNNQKLKWLYAVSVMPLDKMSALELNQRTTDETPCPYPRNPVLPSAKAQSEHPTQFFFDMNPGRRKKRPGSGKGEGGTERKQPFIANQEVCWFCLASPQVEKHLVISIGTEIMTFKSALQKYFAKCLKVPVYFERNFKTSHLQIQVVPVPAAIGPEMKQTFEDYAEEQGIQLDEIPSHAELEQIAPPGTPYFHVELPSGERLFHRARRNFPLQFGREIMASKNVLDLPGRVDWRDCSSNTEEEAALAKDFRTAFQPFDFTL</sequence>
<reference evidence="5" key="1">
    <citation type="submission" date="2013-04" db="EMBL/GenBank/DDBJ databases">
        <authorList>
            <person name="Qu J."/>
            <person name="Murali S.C."/>
            <person name="Bandaranaike D."/>
            <person name="Bellair M."/>
            <person name="Blankenburg K."/>
            <person name="Chao H."/>
            <person name="Dinh H."/>
            <person name="Doddapaneni H."/>
            <person name="Downs B."/>
            <person name="Dugan-Rocha S."/>
            <person name="Elkadiri S."/>
            <person name="Gnanaolivu R.D."/>
            <person name="Hernandez B."/>
            <person name="Javaid M."/>
            <person name="Jayaseelan J.C."/>
            <person name="Lee S."/>
            <person name="Li M."/>
            <person name="Ming W."/>
            <person name="Munidasa M."/>
            <person name="Muniz J."/>
            <person name="Nguyen L."/>
            <person name="Ongeri F."/>
            <person name="Osuji N."/>
            <person name="Pu L.-L."/>
            <person name="Puazo M."/>
            <person name="Qu C."/>
            <person name="Quiroz J."/>
            <person name="Raj R."/>
            <person name="Weissenberger G."/>
            <person name="Xin Y."/>
            <person name="Zou X."/>
            <person name="Han Y."/>
            <person name="Richards S."/>
            <person name="Worley K."/>
            <person name="Muzny D."/>
            <person name="Gibbs R."/>
        </authorList>
    </citation>
    <scope>NUCLEOTIDE SEQUENCE</scope>
    <source>
        <strain evidence="5">Sampled in the wild</strain>
    </source>
</reference>
<dbReference type="InterPro" id="IPR040194">
    <property type="entry name" value="Cwf19-like"/>
</dbReference>
<dbReference type="PANTHER" id="PTHR12072:SF4">
    <property type="entry name" value="CWF19-LIKE PROTEIN 1"/>
    <property type="match status" value="1"/>
</dbReference>
<dbReference type="AlphaFoldDB" id="A0A8K0K5V6"/>
<feature type="region of interest" description="Disordered" evidence="2">
    <location>
        <begin position="287"/>
        <end position="324"/>
    </location>
</feature>
<reference evidence="5" key="2">
    <citation type="submission" date="2017-10" db="EMBL/GenBank/DDBJ databases">
        <title>Ladona fulva Genome sequencing and assembly.</title>
        <authorList>
            <person name="Murali S."/>
            <person name="Richards S."/>
            <person name="Bandaranaike D."/>
            <person name="Bellair M."/>
            <person name="Blankenburg K."/>
            <person name="Chao H."/>
            <person name="Dinh H."/>
            <person name="Doddapaneni H."/>
            <person name="Dugan-Rocha S."/>
            <person name="Elkadiri S."/>
            <person name="Gnanaolivu R."/>
            <person name="Hernandez B."/>
            <person name="Skinner E."/>
            <person name="Javaid M."/>
            <person name="Lee S."/>
            <person name="Li M."/>
            <person name="Ming W."/>
            <person name="Munidasa M."/>
            <person name="Muniz J."/>
            <person name="Nguyen L."/>
            <person name="Hughes D."/>
            <person name="Osuji N."/>
            <person name="Pu L.-L."/>
            <person name="Puazo M."/>
            <person name="Qu C."/>
            <person name="Quiroz J."/>
            <person name="Raj R."/>
            <person name="Weissenberger G."/>
            <person name="Xin Y."/>
            <person name="Zou X."/>
            <person name="Han Y."/>
            <person name="Worley K."/>
            <person name="Muzny D."/>
            <person name="Gibbs R."/>
        </authorList>
    </citation>
    <scope>NUCLEOTIDE SEQUENCE</scope>
    <source>
        <strain evidence="5">Sampled in the wild</strain>
    </source>
</reference>
<dbReference type="GO" id="GO:0071014">
    <property type="term" value="C:post-mRNA release spliceosomal complex"/>
    <property type="evidence" value="ECO:0007669"/>
    <property type="project" value="TreeGrafter"/>
</dbReference>
<dbReference type="Pfam" id="PF04677">
    <property type="entry name" value="CwfJ_C_1"/>
    <property type="match status" value="1"/>
</dbReference>
<evidence type="ECO:0000313" key="6">
    <source>
        <dbReference type="Proteomes" id="UP000792457"/>
    </source>
</evidence>
<evidence type="ECO:0000259" key="4">
    <source>
        <dbReference type="Pfam" id="PF04677"/>
    </source>
</evidence>
<dbReference type="InterPro" id="IPR006767">
    <property type="entry name" value="Cwf19-like_C_dom-2"/>
</dbReference>
<dbReference type="Proteomes" id="UP000792457">
    <property type="component" value="Unassembled WGS sequence"/>
</dbReference>
<feature type="domain" description="Cwf19-like C-terminal" evidence="4">
    <location>
        <begin position="355"/>
        <end position="405"/>
    </location>
</feature>
<dbReference type="Pfam" id="PF04676">
    <property type="entry name" value="CwfJ_C_2"/>
    <property type="match status" value="1"/>
</dbReference>
<evidence type="ECO:0000259" key="3">
    <source>
        <dbReference type="Pfam" id="PF04676"/>
    </source>
</evidence>
<accession>A0A8K0K5V6</accession>
<dbReference type="InterPro" id="IPR006768">
    <property type="entry name" value="Cwf19-like_C_dom-1"/>
</dbReference>
<name>A0A8K0K5V6_LADFU</name>
<keyword evidence="6" id="KW-1185">Reference proteome</keyword>